<organism evidence="2 3">
    <name type="scientific">Rossellomorea vietnamensis</name>
    <dbReference type="NCBI Taxonomy" id="218284"/>
    <lineage>
        <taxon>Bacteria</taxon>
        <taxon>Bacillati</taxon>
        <taxon>Bacillota</taxon>
        <taxon>Bacilli</taxon>
        <taxon>Bacillales</taxon>
        <taxon>Bacillaceae</taxon>
        <taxon>Rossellomorea</taxon>
    </lineage>
</organism>
<protein>
    <recommendedName>
        <fullName evidence="4">Lipoprotein</fullName>
    </recommendedName>
</protein>
<feature type="signal peptide" evidence="1">
    <location>
        <begin position="1"/>
        <end position="20"/>
    </location>
</feature>
<feature type="chain" id="PRO_5039079117" description="Lipoprotein" evidence="1">
    <location>
        <begin position="21"/>
        <end position="136"/>
    </location>
</feature>
<evidence type="ECO:0000313" key="2">
    <source>
        <dbReference type="EMBL" id="TYR77063.1"/>
    </source>
</evidence>
<accession>A0A5D4KL75</accession>
<dbReference type="AlphaFoldDB" id="A0A5D4KL75"/>
<evidence type="ECO:0008006" key="4">
    <source>
        <dbReference type="Google" id="ProtNLM"/>
    </source>
</evidence>
<dbReference type="RefSeq" id="WP_148945754.1">
    <property type="nucleotide sequence ID" value="NZ_VTEH01000002.1"/>
</dbReference>
<comment type="caution">
    <text evidence="2">The sequence shown here is derived from an EMBL/GenBank/DDBJ whole genome shotgun (WGS) entry which is preliminary data.</text>
</comment>
<keyword evidence="1" id="KW-0732">Signal</keyword>
<gene>
    <name evidence="2" type="ORF">FZC79_05040</name>
</gene>
<evidence type="ECO:0000256" key="1">
    <source>
        <dbReference type="SAM" id="SignalP"/>
    </source>
</evidence>
<reference evidence="2 3" key="1">
    <citation type="submission" date="2019-08" db="EMBL/GenBank/DDBJ databases">
        <title>Bacillus genomes from the desert of Cuatro Cienegas, Coahuila.</title>
        <authorList>
            <person name="Olmedo-Alvarez G."/>
        </authorList>
    </citation>
    <scope>NUCLEOTIDE SEQUENCE [LARGE SCALE GENOMIC DNA]</scope>
    <source>
        <strain evidence="2 3">CH40_1T</strain>
    </source>
</reference>
<evidence type="ECO:0000313" key="3">
    <source>
        <dbReference type="Proteomes" id="UP000323317"/>
    </source>
</evidence>
<proteinExistence type="predicted"/>
<dbReference type="PROSITE" id="PS51257">
    <property type="entry name" value="PROKAR_LIPOPROTEIN"/>
    <property type="match status" value="1"/>
</dbReference>
<name>A0A5D4KL75_9BACI</name>
<dbReference type="EMBL" id="VTEH01000002">
    <property type="protein sequence ID" value="TYR77063.1"/>
    <property type="molecule type" value="Genomic_DNA"/>
</dbReference>
<sequence length="136" mass="15686">MKRKLFICTFLAFLALSGCNKSSTTEITEVKVYDGGEEQNEVSTLKTKKGIDELQTLLDEQKWRLPNGPNTITDYIGVDYNFTWNGQKFDVLLNKQDDSIFVYRNSPDTELKRAYFHHEQAEEFFELITGKSLTEG</sequence>
<dbReference type="Proteomes" id="UP000323317">
    <property type="component" value="Unassembled WGS sequence"/>
</dbReference>